<gene>
    <name evidence="1" type="ORF">BB934_36285</name>
</gene>
<sequence length="59" mass="6801">MQNAPLDRELITSSWLSLAQKKFAAKCGLESRSARMLNQHNRWIRSTIWHGAIPVLLVR</sequence>
<reference evidence="1" key="1">
    <citation type="submission" date="2016-07" db="EMBL/GenBank/DDBJ databases">
        <title>Microvirga ossetica sp. nov. a new species of rhizobia isolated from root nodules of the legume species Vicia alpestris Steven originated from North Ossetia region in the Caucasus.</title>
        <authorList>
            <person name="Safronova V.I."/>
            <person name="Kuznetsova I.G."/>
            <person name="Sazanova A.L."/>
            <person name="Belimov A."/>
            <person name="Andronov E."/>
            <person name="Osledkin Y.S."/>
            <person name="Onishchuk O.P."/>
            <person name="Kurchak O.N."/>
            <person name="Shaposhnikov A.I."/>
            <person name="Willems A."/>
            <person name="Tikhonovich I.A."/>
        </authorList>
    </citation>
    <scope>NUCLEOTIDE SEQUENCE [LARGE SCALE GENOMIC DNA]</scope>
    <source>
        <strain evidence="1">V5/3M</strain>
        <plasmid evidence="1">unnamed3</plasmid>
    </source>
</reference>
<dbReference type="KEGG" id="moc:BB934_36285"/>
<name>A0A1B2EUR6_9HYPH</name>
<proteinExistence type="predicted"/>
<protein>
    <submittedName>
        <fullName evidence="1">Uncharacterized protein</fullName>
    </submittedName>
</protein>
<organism evidence="1">
    <name type="scientific">Microvirga ossetica</name>
    <dbReference type="NCBI Taxonomy" id="1882682"/>
    <lineage>
        <taxon>Bacteria</taxon>
        <taxon>Pseudomonadati</taxon>
        <taxon>Pseudomonadota</taxon>
        <taxon>Alphaproteobacteria</taxon>
        <taxon>Hyphomicrobiales</taxon>
        <taxon>Methylobacteriaceae</taxon>
        <taxon>Microvirga</taxon>
    </lineage>
</organism>
<accession>A0A1B2EUR6</accession>
<evidence type="ECO:0000313" key="1">
    <source>
        <dbReference type="EMBL" id="ANY83704.1"/>
    </source>
</evidence>
<dbReference type="AlphaFoldDB" id="A0A1B2EUR6"/>
<geneLocation type="plasmid" evidence="1">
    <name>unnamed3</name>
</geneLocation>
<keyword evidence="1" id="KW-0614">Plasmid</keyword>
<dbReference type="EMBL" id="CP016618">
    <property type="protein sequence ID" value="ANY83704.1"/>
    <property type="molecule type" value="Genomic_DNA"/>
</dbReference>